<reference evidence="1 2" key="1">
    <citation type="journal article" date="2019" name="Nat. Plants">
        <title>Genome sequencing of Musa balbisiana reveals subgenome evolution and function divergence in polyploid bananas.</title>
        <authorList>
            <person name="Yao X."/>
        </authorList>
    </citation>
    <scope>NUCLEOTIDE SEQUENCE [LARGE SCALE GENOMIC DNA]</scope>
    <source>
        <strain evidence="2">cv. DH-PKW</strain>
        <tissue evidence="1">Leaves</tissue>
    </source>
</reference>
<keyword evidence="2" id="KW-1185">Reference proteome</keyword>
<protein>
    <submittedName>
        <fullName evidence="1">Uncharacterized protein</fullName>
    </submittedName>
</protein>
<dbReference type="AlphaFoldDB" id="A0A4S8IPN5"/>
<name>A0A4S8IPN5_MUSBA</name>
<evidence type="ECO:0000313" key="2">
    <source>
        <dbReference type="Proteomes" id="UP000317650"/>
    </source>
</evidence>
<gene>
    <name evidence="1" type="ORF">C4D60_Mb06t21410</name>
</gene>
<evidence type="ECO:0000313" key="1">
    <source>
        <dbReference type="EMBL" id="THU50548.1"/>
    </source>
</evidence>
<dbReference type="Proteomes" id="UP000317650">
    <property type="component" value="Chromosome 6"/>
</dbReference>
<proteinExistence type="predicted"/>
<organism evidence="1 2">
    <name type="scientific">Musa balbisiana</name>
    <name type="common">Banana</name>
    <dbReference type="NCBI Taxonomy" id="52838"/>
    <lineage>
        <taxon>Eukaryota</taxon>
        <taxon>Viridiplantae</taxon>
        <taxon>Streptophyta</taxon>
        <taxon>Embryophyta</taxon>
        <taxon>Tracheophyta</taxon>
        <taxon>Spermatophyta</taxon>
        <taxon>Magnoliopsida</taxon>
        <taxon>Liliopsida</taxon>
        <taxon>Zingiberales</taxon>
        <taxon>Musaceae</taxon>
        <taxon>Musa</taxon>
    </lineage>
</organism>
<sequence>MMLTKVDFDALWSSPFGLLCDKFDAKLPLVPCSKCIQSPRICQGKVTCCDMYSLNVVQRFNHLGNRFTILVPMAQAAVTPPSPCAHPPISSNNSGMPGTSCNHCRLQQLQNLKHLMSRGCHSSSKVPWPSCPELFDPKENTDPDEVTAIL</sequence>
<accession>A0A4S8IPN5</accession>
<dbReference type="EMBL" id="PYDT01000009">
    <property type="protein sequence ID" value="THU50548.1"/>
    <property type="molecule type" value="Genomic_DNA"/>
</dbReference>
<comment type="caution">
    <text evidence="1">The sequence shown here is derived from an EMBL/GenBank/DDBJ whole genome shotgun (WGS) entry which is preliminary data.</text>
</comment>